<keyword evidence="2" id="KW-1185">Reference proteome</keyword>
<proteinExistence type="predicted"/>
<dbReference type="PANTHER" id="PTHR47481">
    <property type="match status" value="1"/>
</dbReference>
<organism evidence="1 2">
    <name type="scientific">Cynara cardunculus var. scolymus</name>
    <name type="common">Globe artichoke</name>
    <name type="synonym">Cynara scolymus</name>
    <dbReference type="NCBI Taxonomy" id="59895"/>
    <lineage>
        <taxon>Eukaryota</taxon>
        <taxon>Viridiplantae</taxon>
        <taxon>Streptophyta</taxon>
        <taxon>Embryophyta</taxon>
        <taxon>Tracheophyta</taxon>
        <taxon>Spermatophyta</taxon>
        <taxon>Magnoliopsida</taxon>
        <taxon>eudicotyledons</taxon>
        <taxon>Gunneridae</taxon>
        <taxon>Pentapetalae</taxon>
        <taxon>asterids</taxon>
        <taxon>campanulids</taxon>
        <taxon>Asterales</taxon>
        <taxon>Asteraceae</taxon>
        <taxon>Carduoideae</taxon>
        <taxon>Cardueae</taxon>
        <taxon>Carduinae</taxon>
        <taxon>Cynara</taxon>
    </lineage>
</organism>
<dbReference type="OMA" id="KTRCSAR"/>
<evidence type="ECO:0000313" key="1">
    <source>
        <dbReference type="EMBL" id="KVI01656.1"/>
    </source>
</evidence>
<evidence type="ECO:0000313" key="2">
    <source>
        <dbReference type="Proteomes" id="UP000243975"/>
    </source>
</evidence>
<dbReference type="AlphaFoldDB" id="A0A103Y360"/>
<sequence length="156" mass="17684">MISSYLLHTILELGATAQMTWDHLKETFQDKRVVHLKHQFSHTHQTDFLTIYAYCQHLKMLSDQLANVGARVTNQRLVLQLIFGFSKAYDRVATIIQQFDALALFYRAKSMLTLEGTRKAKQASISPDTHSALFTTGIPSTNIAKSQPRVASQQEC</sequence>
<gene>
    <name evidence="1" type="ORF">Ccrd_020065</name>
</gene>
<dbReference type="EMBL" id="LEKV01002849">
    <property type="protein sequence ID" value="KVI01656.1"/>
    <property type="molecule type" value="Genomic_DNA"/>
</dbReference>
<name>A0A103Y360_CYNCS</name>
<dbReference type="OrthoDB" id="1729427at2759"/>
<protein>
    <submittedName>
        <fullName evidence="1">Uncharacterized protein</fullName>
    </submittedName>
</protein>
<dbReference type="Gramene" id="KVI01656">
    <property type="protein sequence ID" value="KVI01656"/>
    <property type="gene ID" value="Ccrd_020065"/>
</dbReference>
<dbReference type="PANTHER" id="PTHR47481:SF10">
    <property type="entry name" value="COPIA-LIKE POLYPROTEIN_RETROTRANSPOSON"/>
    <property type="match status" value="1"/>
</dbReference>
<reference evidence="1 2" key="1">
    <citation type="journal article" date="2016" name="Sci. Rep.">
        <title>The genome sequence of the outbreeding globe artichoke constructed de novo incorporating a phase-aware low-pass sequencing strategy of F1 progeny.</title>
        <authorList>
            <person name="Scaglione D."/>
            <person name="Reyes-Chin-Wo S."/>
            <person name="Acquadro A."/>
            <person name="Froenicke L."/>
            <person name="Portis E."/>
            <person name="Beitel C."/>
            <person name="Tirone M."/>
            <person name="Mauro R."/>
            <person name="Lo Monaco A."/>
            <person name="Mauromicale G."/>
            <person name="Faccioli P."/>
            <person name="Cattivelli L."/>
            <person name="Rieseberg L."/>
            <person name="Michelmore R."/>
            <person name="Lanteri S."/>
        </authorList>
    </citation>
    <scope>NUCLEOTIDE SEQUENCE [LARGE SCALE GENOMIC DNA]</scope>
    <source>
        <strain evidence="1">2C</strain>
    </source>
</reference>
<dbReference type="Proteomes" id="UP000243975">
    <property type="component" value="Unassembled WGS sequence"/>
</dbReference>
<dbReference type="Pfam" id="PF14223">
    <property type="entry name" value="Retrotran_gag_2"/>
    <property type="match status" value="1"/>
</dbReference>
<comment type="caution">
    <text evidence="1">The sequence shown here is derived from an EMBL/GenBank/DDBJ whole genome shotgun (WGS) entry which is preliminary data.</text>
</comment>
<accession>A0A103Y360</accession>